<evidence type="ECO:0000256" key="5">
    <source>
        <dbReference type="ARBA" id="ARBA00022741"/>
    </source>
</evidence>
<dbReference type="Pfam" id="PF00365">
    <property type="entry name" value="PFK"/>
    <property type="match status" value="1"/>
</dbReference>
<evidence type="ECO:0000256" key="10">
    <source>
        <dbReference type="ARBA" id="ARBA00038478"/>
    </source>
</evidence>
<dbReference type="GO" id="GO:0046872">
    <property type="term" value="F:metal ion binding"/>
    <property type="evidence" value="ECO:0007669"/>
    <property type="project" value="UniProtKB-KW"/>
</dbReference>
<dbReference type="InterPro" id="IPR012004">
    <property type="entry name" value="PyroP-dep_PFK_TP0108"/>
</dbReference>
<dbReference type="NCBIfam" id="NF005301">
    <property type="entry name" value="PRK06830.1"/>
    <property type="match status" value="1"/>
</dbReference>
<evidence type="ECO:0000256" key="13">
    <source>
        <dbReference type="SAM" id="MobiDB-lite"/>
    </source>
</evidence>
<keyword evidence="8" id="KW-0460">Magnesium</keyword>
<evidence type="ECO:0000256" key="2">
    <source>
        <dbReference type="ARBA" id="ARBA00003138"/>
    </source>
</evidence>
<comment type="similarity">
    <text evidence="10">Belongs to the phosphofructokinase type A (PFKA) family.</text>
</comment>
<dbReference type="UniPathway" id="UPA00109">
    <property type="reaction ID" value="UER00182"/>
</dbReference>
<dbReference type="InterPro" id="IPR022953">
    <property type="entry name" value="ATP_PFK"/>
</dbReference>
<dbReference type="SUPFAM" id="SSF53784">
    <property type="entry name" value="Phosphofructokinase"/>
    <property type="match status" value="1"/>
</dbReference>
<keyword evidence="6 15" id="KW-0418">Kinase</keyword>
<evidence type="ECO:0000256" key="8">
    <source>
        <dbReference type="ARBA" id="ARBA00022842"/>
    </source>
</evidence>
<dbReference type="InterPro" id="IPR050929">
    <property type="entry name" value="PFKA"/>
</dbReference>
<name>A0A2Z6AVN9_9BACT</name>
<comment type="function">
    <text evidence="2">Catalyzes the phosphorylation of D-fructose 6-phosphate, the first committing step of glycolysis. Uses inorganic phosphate (PPi) as phosphoryl donor instead of ATP like common ATP-dependent phosphofructokinases (ATP-PFKs), which renders the reaction reversible, and can thus function both in glycolysis and gluconeogenesis. Consistently, PPi-PFK can replace the enzymes of both the forward (ATP-PFK) and reverse (fructose-bisphosphatase (FBPase)) reactions.</text>
</comment>
<dbReference type="Proteomes" id="UP000269883">
    <property type="component" value="Chromosome"/>
</dbReference>
<feature type="region of interest" description="Disordered" evidence="13">
    <location>
        <begin position="1"/>
        <end position="22"/>
    </location>
</feature>
<dbReference type="RefSeq" id="WP_126376334.1">
    <property type="nucleotide sequence ID" value="NZ_AP017378.1"/>
</dbReference>
<dbReference type="FunFam" id="3.40.50.450:FF:000002">
    <property type="entry name" value="ATP-dependent 6-phosphofructokinase"/>
    <property type="match status" value="1"/>
</dbReference>
<feature type="compositionally biased region" description="Basic residues" evidence="13">
    <location>
        <begin position="1"/>
        <end position="18"/>
    </location>
</feature>
<keyword evidence="3" id="KW-0808">Transferase</keyword>
<evidence type="ECO:0000259" key="14">
    <source>
        <dbReference type="Pfam" id="PF00365"/>
    </source>
</evidence>
<dbReference type="GO" id="GO:0006002">
    <property type="term" value="P:fructose 6-phosphate metabolic process"/>
    <property type="evidence" value="ECO:0007669"/>
    <property type="project" value="InterPro"/>
</dbReference>
<dbReference type="GO" id="GO:0003872">
    <property type="term" value="F:6-phosphofructokinase activity"/>
    <property type="evidence" value="ECO:0007669"/>
    <property type="project" value="UniProtKB-EC"/>
</dbReference>
<comment type="cofactor">
    <cofactor evidence="1">
        <name>Mg(2+)</name>
        <dbReference type="ChEBI" id="CHEBI:18420"/>
    </cofactor>
</comment>
<keyword evidence="7" id="KW-0067">ATP-binding</keyword>
<dbReference type="AlphaFoldDB" id="A0A2Z6AVN9"/>
<dbReference type="EMBL" id="AP017378">
    <property type="protein sequence ID" value="BBD07245.1"/>
    <property type="molecule type" value="Genomic_DNA"/>
</dbReference>
<feature type="domain" description="Phosphofructokinase" evidence="14">
    <location>
        <begin position="87"/>
        <end position="393"/>
    </location>
</feature>
<protein>
    <submittedName>
        <fullName evidence="15">6-phosphofructokinase</fullName>
    </submittedName>
</protein>
<evidence type="ECO:0000256" key="11">
    <source>
        <dbReference type="ARBA" id="ARBA00048070"/>
    </source>
</evidence>
<keyword evidence="16" id="KW-1185">Reference proteome</keyword>
<evidence type="ECO:0000256" key="9">
    <source>
        <dbReference type="ARBA" id="ARBA00023152"/>
    </source>
</evidence>
<organism evidence="15 16">
    <name type="scientific">Desulfovibrio ferrophilus</name>
    <dbReference type="NCBI Taxonomy" id="241368"/>
    <lineage>
        <taxon>Bacteria</taxon>
        <taxon>Pseudomonadati</taxon>
        <taxon>Thermodesulfobacteriota</taxon>
        <taxon>Desulfovibrionia</taxon>
        <taxon>Desulfovibrionales</taxon>
        <taxon>Desulfovibrionaceae</taxon>
        <taxon>Desulfovibrio</taxon>
    </lineage>
</organism>
<dbReference type="PIRSF" id="PIRSF000534">
    <property type="entry name" value="PPi_PFK_TP0108"/>
    <property type="match status" value="1"/>
</dbReference>
<evidence type="ECO:0000256" key="1">
    <source>
        <dbReference type="ARBA" id="ARBA00001946"/>
    </source>
</evidence>
<evidence type="ECO:0000313" key="15">
    <source>
        <dbReference type="EMBL" id="BBD07245.1"/>
    </source>
</evidence>
<keyword evidence="4" id="KW-0479">Metal-binding</keyword>
<keyword evidence="5" id="KW-0547">Nucleotide-binding</keyword>
<evidence type="ECO:0000256" key="7">
    <source>
        <dbReference type="ARBA" id="ARBA00022840"/>
    </source>
</evidence>
<dbReference type="PANTHER" id="PTHR45770">
    <property type="entry name" value="ATP-DEPENDENT 6-PHOSPHOFRUCTOKINASE 1"/>
    <property type="match status" value="1"/>
</dbReference>
<dbReference type="GO" id="GO:0005524">
    <property type="term" value="F:ATP binding"/>
    <property type="evidence" value="ECO:0007669"/>
    <property type="project" value="UniProtKB-KW"/>
</dbReference>
<evidence type="ECO:0000256" key="12">
    <source>
        <dbReference type="ARBA" id="ARBA00048072"/>
    </source>
</evidence>
<dbReference type="GO" id="GO:0005737">
    <property type="term" value="C:cytoplasm"/>
    <property type="evidence" value="ECO:0007669"/>
    <property type="project" value="UniProtKB-ARBA"/>
</dbReference>
<accession>A0A2Z6AVN9</accession>
<comment type="catalytic activity">
    <reaction evidence="11">
        <text>beta-D-fructose 6-phosphate + ATP = beta-D-fructose 1,6-bisphosphate + ADP + H(+)</text>
        <dbReference type="Rhea" id="RHEA:16109"/>
        <dbReference type="ChEBI" id="CHEBI:15378"/>
        <dbReference type="ChEBI" id="CHEBI:30616"/>
        <dbReference type="ChEBI" id="CHEBI:32966"/>
        <dbReference type="ChEBI" id="CHEBI:57634"/>
        <dbReference type="ChEBI" id="CHEBI:456216"/>
        <dbReference type="EC" id="2.7.1.11"/>
    </reaction>
</comment>
<evidence type="ECO:0000256" key="6">
    <source>
        <dbReference type="ARBA" id="ARBA00022777"/>
    </source>
</evidence>
<reference evidence="15 16" key="1">
    <citation type="journal article" date="2018" name="Sci. Adv.">
        <title>Multi-heme cytochromes provide a pathway for survival in energy-limited environments.</title>
        <authorList>
            <person name="Deng X."/>
            <person name="Dohmae N."/>
            <person name="Nealson K.H."/>
            <person name="Hashimoto K."/>
            <person name="Okamoto A."/>
        </authorList>
    </citation>
    <scope>NUCLEOTIDE SEQUENCE [LARGE SCALE GENOMIC DNA]</scope>
    <source>
        <strain evidence="15 16">IS5</strain>
    </source>
</reference>
<dbReference type="KEGG" id="dfl:DFE_0519"/>
<dbReference type="Gene3D" id="3.40.50.450">
    <property type="match status" value="1"/>
</dbReference>
<keyword evidence="9" id="KW-0324">Glycolysis</keyword>
<dbReference type="InterPro" id="IPR000023">
    <property type="entry name" value="Phosphofructokinase_dom"/>
</dbReference>
<gene>
    <name evidence="15" type="ORF">DFE_0519</name>
</gene>
<dbReference type="PRINTS" id="PR00476">
    <property type="entry name" value="PHFRCTKINASE"/>
</dbReference>
<proteinExistence type="inferred from homology"/>
<dbReference type="OrthoDB" id="9802503at2"/>
<dbReference type="GO" id="GO:0047334">
    <property type="term" value="F:diphosphate-fructose-6-phosphate 1-phosphotransferase activity"/>
    <property type="evidence" value="ECO:0007669"/>
    <property type="project" value="UniProtKB-EC"/>
</dbReference>
<evidence type="ECO:0000256" key="4">
    <source>
        <dbReference type="ARBA" id="ARBA00022723"/>
    </source>
</evidence>
<evidence type="ECO:0000313" key="16">
    <source>
        <dbReference type="Proteomes" id="UP000269883"/>
    </source>
</evidence>
<evidence type="ECO:0000256" key="3">
    <source>
        <dbReference type="ARBA" id="ARBA00022679"/>
    </source>
</evidence>
<sequence>MPGKKKTSSKRAPSKKKTALAPDTSIATLGKAKIPSPMPYCRFVDHDAKVDIHVREELDPNQDESLRLYFEKAGPREHTYFDPSKTKCAIVTCGGLCPGINDVIRAIVMEAHHNYNVAATLGIRFGLEGFMPEFGHNIWEMTPHDVSNIHLFGGTILGSSRGHQPPEGIVDALERMNISVVFCIGGDGTMKAAQKVQLECEARNLKISVIGIPKTIDNDINFVFQSFGFDSAVDAATQAVQCAHTEATGAYNGVGMVKLMGRESGFIAAQTTLAQREVNFVLVPEAPLELYGPKGIIPALARRIQQRHHAVIVVAEGAGQDLCKANGQTDASGNVMLGDICSILREEIKKYFKEQGIPFTLKFIDPSYIIRSIPANANDRVYCGFLGQHAVHAAMAGKTGMVVSKMRGHYIHLPLSLVTAKRRKLEINSDYWRAVMETTGQLAYRERDGERIDICD</sequence>
<dbReference type="InterPro" id="IPR035966">
    <property type="entry name" value="PKF_sf"/>
</dbReference>
<comment type="catalytic activity">
    <reaction evidence="12">
        <text>beta-D-fructose 6-phosphate + diphosphate = beta-D-fructose 1,6-bisphosphate + phosphate + H(+)</text>
        <dbReference type="Rhea" id="RHEA:13613"/>
        <dbReference type="ChEBI" id="CHEBI:15378"/>
        <dbReference type="ChEBI" id="CHEBI:32966"/>
        <dbReference type="ChEBI" id="CHEBI:33019"/>
        <dbReference type="ChEBI" id="CHEBI:43474"/>
        <dbReference type="ChEBI" id="CHEBI:57634"/>
        <dbReference type="EC" id="2.7.1.90"/>
    </reaction>
</comment>